<evidence type="ECO:0000259" key="1">
    <source>
        <dbReference type="Pfam" id="PF23797"/>
    </source>
</evidence>
<evidence type="ECO:0000313" key="3">
    <source>
        <dbReference type="Proteomes" id="UP000765509"/>
    </source>
</evidence>
<dbReference type="GO" id="GO:0000049">
    <property type="term" value="F:tRNA binding"/>
    <property type="evidence" value="ECO:0007669"/>
    <property type="project" value="TreeGrafter"/>
</dbReference>
<accession>A0A9Q3JW28</accession>
<dbReference type="GO" id="GO:0033588">
    <property type="term" value="C:elongator holoenzyme complex"/>
    <property type="evidence" value="ECO:0007669"/>
    <property type="project" value="InterPro"/>
</dbReference>
<comment type="caution">
    <text evidence="2">The sequence shown here is derived from an EMBL/GenBank/DDBJ whole genome shotgun (WGS) entry which is preliminary data.</text>
</comment>
<dbReference type="InterPro" id="IPR056165">
    <property type="entry name" value="Beta-prop_ELP1_2nd"/>
</dbReference>
<reference evidence="2" key="1">
    <citation type="submission" date="2021-03" db="EMBL/GenBank/DDBJ databases">
        <title>Draft genome sequence of rust myrtle Austropuccinia psidii MF-1, a brazilian biotype.</title>
        <authorList>
            <person name="Quecine M.C."/>
            <person name="Pachon D.M.R."/>
            <person name="Bonatelli M.L."/>
            <person name="Correr F.H."/>
            <person name="Franceschini L.M."/>
            <person name="Leite T.F."/>
            <person name="Margarido G.R.A."/>
            <person name="Almeida C.A."/>
            <person name="Ferrarezi J.A."/>
            <person name="Labate C.A."/>
        </authorList>
    </citation>
    <scope>NUCLEOTIDE SEQUENCE</scope>
    <source>
        <strain evidence="2">MF-1</strain>
    </source>
</reference>
<dbReference type="PANTHER" id="PTHR12747">
    <property type="entry name" value="ELONGATOR COMPLEX PROTEIN 1"/>
    <property type="match status" value="1"/>
</dbReference>
<dbReference type="OrthoDB" id="40048at2759"/>
<gene>
    <name evidence="2" type="ORF">O181_108841</name>
</gene>
<dbReference type="GO" id="GO:0002926">
    <property type="term" value="P:tRNA wobble base 5-methoxycarbonylmethyl-2-thiouridinylation"/>
    <property type="evidence" value="ECO:0007669"/>
    <property type="project" value="TreeGrafter"/>
</dbReference>
<sequence length="295" mass="32904">MQFHGYLGKSAAQMSEAETLPSATVPPNSFSLNAYERSGRRDGALFALMCPIQLWTRSNHHWYLKHKAQADLHQPLVSEAVPSMMWHPEIPLCLYFTTSGCIKMRKFAWESWANVALKPNNTGAVAVLDGCIEAAVSGCKQALIVLFSESYNGKLCNGILIQTFHAGNNQEHRGDNEAYWESDPVYLYAAKGELWSKLSALPKRGLILIQTSTGILKQVCHGLSGLGSSFATEDFSVRFPKFCTVFRILNTAYMNNLSDLYCMIGLTQLGKIYINQELFVGNCSSFTLDLQYVIY</sequence>
<dbReference type="GO" id="GO:0005829">
    <property type="term" value="C:cytosol"/>
    <property type="evidence" value="ECO:0007669"/>
    <property type="project" value="TreeGrafter"/>
</dbReference>
<protein>
    <recommendedName>
        <fullName evidence="1">ELP1 N-terminal second beta-propeller domain-containing protein</fullName>
    </recommendedName>
</protein>
<name>A0A9Q3JW28_9BASI</name>
<dbReference type="InterPro" id="IPR006849">
    <property type="entry name" value="Elp1"/>
</dbReference>
<dbReference type="EMBL" id="AVOT02083831">
    <property type="protein sequence ID" value="MBW0569126.1"/>
    <property type="molecule type" value="Genomic_DNA"/>
</dbReference>
<dbReference type="Pfam" id="PF23797">
    <property type="entry name" value="Beta-prop_ELP1_2nd"/>
    <property type="match status" value="1"/>
</dbReference>
<proteinExistence type="predicted"/>
<dbReference type="PANTHER" id="PTHR12747:SF0">
    <property type="entry name" value="ELONGATOR COMPLEX PROTEIN 1"/>
    <property type="match status" value="1"/>
</dbReference>
<keyword evidence="3" id="KW-1185">Reference proteome</keyword>
<evidence type="ECO:0000313" key="2">
    <source>
        <dbReference type="EMBL" id="MBW0569126.1"/>
    </source>
</evidence>
<organism evidence="2 3">
    <name type="scientific">Austropuccinia psidii MF-1</name>
    <dbReference type="NCBI Taxonomy" id="1389203"/>
    <lineage>
        <taxon>Eukaryota</taxon>
        <taxon>Fungi</taxon>
        <taxon>Dikarya</taxon>
        <taxon>Basidiomycota</taxon>
        <taxon>Pucciniomycotina</taxon>
        <taxon>Pucciniomycetes</taxon>
        <taxon>Pucciniales</taxon>
        <taxon>Sphaerophragmiaceae</taxon>
        <taxon>Austropuccinia</taxon>
    </lineage>
</organism>
<feature type="domain" description="ELP1 N-terminal second beta-propeller" evidence="1">
    <location>
        <begin position="205"/>
        <end position="294"/>
    </location>
</feature>
<dbReference type="AlphaFoldDB" id="A0A9Q3JW28"/>
<dbReference type="Proteomes" id="UP000765509">
    <property type="component" value="Unassembled WGS sequence"/>
</dbReference>